<evidence type="ECO:0000256" key="1">
    <source>
        <dbReference type="ARBA" id="ARBA00010980"/>
    </source>
</evidence>
<dbReference type="Gene3D" id="2.160.20.10">
    <property type="entry name" value="Single-stranded right-handed beta-helix, Pectin lyase-like"/>
    <property type="match status" value="1"/>
</dbReference>
<feature type="signal peptide" evidence="5">
    <location>
        <begin position="1"/>
        <end position="25"/>
    </location>
</feature>
<evidence type="ECO:0000256" key="3">
    <source>
        <dbReference type="ARBA" id="ARBA00023239"/>
    </source>
</evidence>
<dbReference type="InterPro" id="IPR045032">
    <property type="entry name" value="PEL"/>
</dbReference>
<evidence type="ECO:0000256" key="5">
    <source>
        <dbReference type="SAM" id="SignalP"/>
    </source>
</evidence>
<proteinExistence type="inferred from homology"/>
<dbReference type="InterPro" id="IPR012334">
    <property type="entry name" value="Pectin_lyas_fold"/>
</dbReference>
<feature type="domain" description="Pectate lyase" evidence="6">
    <location>
        <begin position="31"/>
        <end position="202"/>
    </location>
</feature>
<dbReference type="InterPro" id="IPR011050">
    <property type="entry name" value="Pectin_lyase_fold/virulence"/>
</dbReference>
<sequence length="202" mass="21023">MPSYKINFEVSVISSIISFVGLAFAACPDPTVNGFATGTTGGGGAAAVTVTTAADLIANAKASGSKVIVVKGTITANAAITATSNKTIRGIDENATIIGGFDIRDQANIIIKNLNIHVVGSVDGIASGTSTKIWYDHLNIWDASDGLLDTTLGSGYQTVSWCKFWYSSSSLDHRLASLLSSWGGSSNGPEDEGKLHVTYHHN</sequence>
<dbReference type="PANTHER" id="PTHR31683:SF18">
    <property type="entry name" value="PECTATE LYASE 21-RELATED"/>
    <property type="match status" value="1"/>
</dbReference>
<keyword evidence="3" id="KW-0456">Lyase</keyword>
<comment type="caution">
    <text evidence="7">The sequence shown here is derived from an EMBL/GenBank/DDBJ whole genome shotgun (WGS) entry which is preliminary data.</text>
</comment>
<dbReference type="AlphaFoldDB" id="A0AAV9XUV0"/>
<dbReference type="EMBL" id="JAVHJO010000001">
    <property type="protein sequence ID" value="KAK6543558.1"/>
    <property type="molecule type" value="Genomic_DNA"/>
</dbReference>
<dbReference type="SUPFAM" id="SSF51126">
    <property type="entry name" value="Pectin lyase-like"/>
    <property type="match status" value="1"/>
</dbReference>
<evidence type="ECO:0000256" key="4">
    <source>
        <dbReference type="SAM" id="MobiDB-lite"/>
    </source>
</evidence>
<dbReference type="Proteomes" id="UP001365542">
    <property type="component" value="Unassembled WGS sequence"/>
</dbReference>
<dbReference type="PROSITE" id="PS51257">
    <property type="entry name" value="PROKAR_LIPOPROTEIN"/>
    <property type="match status" value="1"/>
</dbReference>
<dbReference type="GO" id="GO:0030570">
    <property type="term" value="F:pectate lyase activity"/>
    <property type="evidence" value="ECO:0007669"/>
    <property type="project" value="InterPro"/>
</dbReference>
<feature type="chain" id="PRO_5043934143" description="Pectate lyase domain-containing protein" evidence="5">
    <location>
        <begin position="26"/>
        <end position="202"/>
    </location>
</feature>
<evidence type="ECO:0000256" key="2">
    <source>
        <dbReference type="ARBA" id="ARBA00022729"/>
    </source>
</evidence>
<name>A0AAV9XUV0_9PEZI</name>
<dbReference type="Pfam" id="PF00544">
    <property type="entry name" value="Pectate_lyase_4"/>
    <property type="match status" value="1"/>
</dbReference>
<accession>A0AAV9XUV0</accession>
<keyword evidence="8" id="KW-1185">Reference proteome</keyword>
<feature type="region of interest" description="Disordered" evidence="4">
    <location>
        <begin position="183"/>
        <end position="202"/>
    </location>
</feature>
<protein>
    <recommendedName>
        <fullName evidence="6">Pectate lyase domain-containing protein</fullName>
    </recommendedName>
</protein>
<evidence type="ECO:0000259" key="6">
    <source>
        <dbReference type="Pfam" id="PF00544"/>
    </source>
</evidence>
<keyword evidence="2 5" id="KW-0732">Signal</keyword>
<dbReference type="InterPro" id="IPR002022">
    <property type="entry name" value="Pec_lyase"/>
</dbReference>
<comment type="similarity">
    <text evidence="1">Belongs to the polysaccharide lyase 1 family.</text>
</comment>
<dbReference type="PANTHER" id="PTHR31683">
    <property type="entry name" value="PECTATE LYASE 18-RELATED"/>
    <property type="match status" value="1"/>
</dbReference>
<evidence type="ECO:0000313" key="7">
    <source>
        <dbReference type="EMBL" id="KAK6543558.1"/>
    </source>
</evidence>
<evidence type="ECO:0000313" key="8">
    <source>
        <dbReference type="Proteomes" id="UP001365542"/>
    </source>
</evidence>
<gene>
    <name evidence="7" type="ORF">TWF694_000302</name>
</gene>
<reference evidence="7 8" key="1">
    <citation type="submission" date="2019-10" db="EMBL/GenBank/DDBJ databases">
        <authorList>
            <person name="Palmer J.M."/>
        </authorList>
    </citation>
    <scope>NUCLEOTIDE SEQUENCE [LARGE SCALE GENOMIC DNA]</scope>
    <source>
        <strain evidence="7 8">TWF694</strain>
    </source>
</reference>
<organism evidence="7 8">
    <name type="scientific">Orbilia ellipsospora</name>
    <dbReference type="NCBI Taxonomy" id="2528407"/>
    <lineage>
        <taxon>Eukaryota</taxon>
        <taxon>Fungi</taxon>
        <taxon>Dikarya</taxon>
        <taxon>Ascomycota</taxon>
        <taxon>Pezizomycotina</taxon>
        <taxon>Orbiliomycetes</taxon>
        <taxon>Orbiliales</taxon>
        <taxon>Orbiliaceae</taxon>
        <taxon>Orbilia</taxon>
    </lineage>
</organism>